<keyword evidence="3" id="KW-1185">Reference proteome</keyword>
<dbReference type="Proteomes" id="UP001335648">
    <property type="component" value="Unassembled WGS sequence"/>
</dbReference>
<accession>A0AAN8C608</accession>
<protein>
    <submittedName>
        <fullName evidence="2">Uncharacterized protein</fullName>
    </submittedName>
</protein>
<evidence type="ECO:0000313" key="2">
    <source>
        <dbReference type="EMBL" id="KAK5897632.1"/>
    </source>
</evidence>
<reference evidence="2 3" key="1">
    <citation type="journal article" date="2023" name="Mol. Biol. Evol.">
        <title>Genomics of Secondarily Temperate Adaptation in the Only Non-Antarctic Icefish.</title>
        <authorList>
            <person name="Rivera-Colon A.G."/>
            <person name="Rayamajhi N."/>
            <person name="Minhas B.F."/>
            <person name="Madrigal G."/>
            <person name="Bilyk K.T."/>
            <person name="Yoon V."/>
            <person name="Hune M."/>
            <person name="Gregory S."/>
            <person name="Cheng C.H.C."/>
            <person name="Catchen J.M."/>
        </authorList>
    </citation>
    <scope>NUCLEOTIDE SEQUENCE [LARGE SCALE GENOMIC DNA]</scope>
    <source>
        <strain evidence="2">JC2023a</strain>
    </source>
</reference>
<gene>
    <name evidence="2" type="ORF">CesoFtcFv8_010679</name>
</gene>
<sequence>MLDPRLSGVTASPSDAGVRKAEHGGRNTCQSRALPALTSEATRSARADLGGVEKSSSPLFRRCPEHLSSANGSSPSIALPSLRPLVPPPSPLLTSTRSSF</sequence>
<name>A0AAN8C608_9TELE</name>
<comment type="caution">
    <text evidence="2">The sequence shown here is derived from an EMBL/GenBank/DDBJ whole genome shotgun (WGS) entry which is preliminary data.</text>
</comment>
<evidence type="ECO:0000313" key="3">
    <source>
        <dbReference type="Proteomes" id="UP001335648"/>
    </source>
</evidence>
<dbReference type="EMBL" id="JAULUE010002053">
    <property type="protein sequence ID" value="KAK5897632.1"/>
    <property type="molecule type" value="Genomic_DNA"/>
</dbReference>
<evidence type="ECO:0000256" key="1">
    <source>
        <dbReference type="SAM" id="MobiDB-lite"/>
    </source>
</evidence>
<dbReference type="AlphaFoldDB" id="A0AAN8C608"/>
<feature type="region of interest" description="Disordered" evidence="1">
    <location>
        <begin position="1"/>
        <end position="100"/>
    </location>
</feature>
<organism evidence="2 3">
    <name type="scientific">Champsocephalus esox</name>
    <name type="common">pike icefish</name>
    <dbReference type="NCBI Taxonomy" id="159716"/>
    <lineage>
        <taxon>Eukaryota</taxon>
        <taxon>Metazoa</taxon>
        <taxon>Chordata</taxon>
        <taxon>Craniata</taxon>
        <taxon>Vertebrata</taxon>
        <taxon>Euteleostomi</taxon>
        <taxon>Actinopterygii</taxon>
        <taxon>Neopterygii</taxon>
        <taxon>Teleostei</taxon>
        <taxon>Neoteleostei</taxon>
        <taxon>Acanthomorphata</taxon>
        <taxon>Eupercaria</taxon>
        <taxon>Perciformes</taxon>
        <taxon>Notothenioidei</taxon>
        <taxon>Channichthyidae</taxon>
        <taxon>Champsocephalus</taxon>
    </lineage>
</organism>
<proteinExistence type="predicted"/>